<dbReference type="EMBL" id="JARKIB010000021">
    <property type="protein sequence ID" value="KAJ7767740.1"/>
    <property type="molecule type" value="Genomic_DNA"/>
</dbReference>
<dbReference type="AlphaFoldDB" id="A0AAD7JM27"/>
<evidence type="ECO:0000313" key="3">
    <source>
        <dbReference type="Proteomes" id="UP001215598"/>
    </source>
</evidence>
<sequence>MPAATGPLWDYFHQSNNKPNGAHYRATHWRCIDARRPADEPIDVDASADVKLIKNAGWFADALATAIEDKCDVNGEKKAMAGHLRVQARDGRGESKGGGGKSDKGGAESSASVAPRTRRPRSWLPMPLAKLFGGTIARPIGKRSSFSGSVGGGIIYGASCGRV</sequence>
<reference evidence="2" key="1">
    <citation type="submission" date="2023-03" db="EMBL/GenBank/DDBJ databases">
        <title>Massive genome expansion in bonnet fungi (Mycena s.s.) driven by repeated elements and novel gene families across ecological guilds.</title>
        <authorList>
            <consortium name="Lawrence Berkeley National Laboratory"/>
            <person name="Harder C.B."/>
            <person name="Miyauchi S."/>
            <person name="Viragh M."/>
            <person name="Kuo A."/>
            <person name="Thoen E."/>
            <person name="Andreopoulos B."/>
            <person name="Lu D."/>
            <person name="Skrede I."/>
            <person name="Drula E."/>
            <person name="Henrissat B."/>
            <person name="Morin E."/>
            <person name="Kohler A."/>
            <person name="Barry K."/>
            <person name="LaButti K."/>
            <person name="Morin E."/>
            <person name="Salamov A."/>
            <person name="Lipzen A."/>
            <person name="Mereny Z."/>
            <person name="Hegedus B."/>
            <person name="Baldrian P."/>
            <person name="Stursova M."/>
            <person name="Weitz H."/>
            <person name="Taylor A."/>
            <person name="Grigoriev I.V."/>
            <person name="Nagy L.G."/>
            <person name="Martin F."/>
            <person name="Kauserud H."/>
        </authorList>
    </citation>
    <scope>NUCLEOTIDE SEQUENCE</scope>
    <source>
        <strain evidence="2">CBHHK182m</strain>
    </source>
</reference>
<organism evidence="2 3">
    <name type="scientific">Mycena metata</name>
    <dbReference type="NCBI Taxonomy" id="1033252"/>
    <lineage>
        <taxon>Eukaryota</taxon>
        <taxon>Fungi</taxon>
        <taxon>Dikarya</taxon>
        <taxon>Basidiomycota</taxon>
        <taxon>Agaricomycotina</taxon>
        <taxon>Agaricomycetes</taxon>
        <taxon>Agaricomycetidae</taxon>
        <taxon>Agaricales</taxon>
        <taxon>Marasmiineae</taxon>
        <taxon>Mycenaceae</taxon>
        <taxon>Mycena</taxon>
    </lineage>
</organism>
<comment type="caution">
    <text evidence="2">The sequence shown here is derived from an EMBL/GenBank/DDBJ whole genome shotgun (WGS) entry which is preliminary data.</text>
</comment>
<accession>A0AAD7JM27</accession>
<evidence type="ECO:0000313" key="2">
    <source>
        <dbReference type="EMBL" id="KAJ7767740.1"/>
    </source>
</evidence>
<protein>
    <submittedName>
        <fullName evidence="2">Uncharacterized protein</fullName>
    </submittedName>
</protein>
<evidence type="ECO:0000256" key="1">
    <source>
        <dbReference type="SAM" id="MobiDB-lite"/>
    </source>
</evidence>
<keyword evidence="3" id="KW-1185">Reference proteome</keyword>
<proteinExistence type="predicted"/>
<feature type="region of interest" description="Disordered" evidence="1">
    <location>
        <begin position="82"/>
        <end position="120"/>
    </location>
</feature>
<dbReference type="Proteomes" id="UP001215598">
    <property type="component" value="Unassembled WGS sequence"/>
</dbReference>
<name>A0AAD7JM27_9AGAR</name>
<gene>
    <name evidence="2" type="ORF">B0H16DRAFT_1787242</name>
</gene>
<feature type="compositionally biased region" description="Basic and acidic residues" evidence="1">
    <location>
        <begin position="87"/>
        <end position="106"/>
    </location>
</feature>